<dbReference type="InterPro" id="IPR046342">
    <property type="entry name" value="CBS_dom_sf"/>
</dbReference>
<dbReference type="Proteomes" id="UP000662873">
    <property type="component" value="Chromosome"/>
</dbReference>
<evidence type="ECO:0000259" key="3">
    <source>
        <dbReference type="PROSITE" id="PS51371"/>
    </source>
</evidence>
<dbReference type="SMART" id="SM00116">
    <property type="entry name" value="CBS"/>
    <property type="match status" value="2"/>
</dbReference>
<keyword evidence="1 2" id="KW-0129">CBS domain</keyword>
<accession>A0A809RDU8</accession>
<dbReference type="AlphaFoldDB" id="A0A809RDU8"/>
<name>A0A809RDU8_9BACT</name>
<organism evidence="4 5">
    <name type="scientific">Candidatus Nitrosymbiomonas proteolyticus</name>
    <dbReference type="NCBI Taxonomy" id="2608984"/>
    <lineage>
        <taxon>Bacteria</taxon>
        <taxon>Bacillati</taxon>
        <taxon>Armatimonadota</taxon>
        <taxon>Armatimonadota incertae sedis</taxon>
        <taxon>Candidatus Nitrosymbiomonas</taxon>
    </lineage>
</organism>
<dbReference type="InterPro" id="IPR051257">
    <property type="entry name" value="Diverse_CBS-Domain"/>
</dbReference>
<dbReference type="EMBL" id="AP021858">
    <property type="protein sequence ID" value="BBO22575.1"/>
    <property type="molecule type" value="Genomic_DNA"/>
</dbReference>
<evidence type="ECO:0000313" key="5">
    <source>
        <dbReference type="Proteomes" id="UP000662873"/>
    </source>
</evidence>
<dbReference type="Gene3D" id="3.10.580.10">
    <property type="entry name" value="CBS-domain"/>
    <property type="match status" value="1"/>
</dbReference>
<sequence length="134" mass="14371">MTLREVLHAHIPMLTVENTVRDATDAMDIYQFPGVVIVDKDRAPVGVLTEGDVCRAAGSNDSFVSVASSSVSVYMTPDPTCLSPDTEVGEAFHVMLRSGLTLLPVVEDDKLSGIVTRSDLMHALMLDVASRANP</sequence>
<dbReference type="Pfam" id="PF00571">
    <property type="entry name" value="CBS"/>
    <property type="match status" value="2"/>
</dbReference>
<reference evidence="4" key="1">
    <citation type="journal article" name="DNA Res.">
        <title>The physiological potential of anammox bacteria as revealed by their core genome structure.</title>
        <authorList>
            <person name="Okubo T."/>
            <person name="Toyoda A."/>
            <person name="Fukuhara K."/>
            <person name="Uchiyama I."/>
            <person name="Harigaya Y."/>
            <person name="Kuroiwa M."/>
            <person name="Suzuki T."/>
            <person name="Murakami Y."/>
            <person name="Suwa Y."/>
            <person name="Takami H."/>
        </authorList>
    </citation>
    <scope>NUCLEOTIDE SEQUENCE</scope>
    <source>
        <strain evidence="4">317325-2</strain>
    </source>
</reference>
<gene>
    <name evidence="4" type="ORF">NPRO_01700</name>
</gene>
<evidence type="ECO:0000313" key="4">
    <source>
        <dbReference type="EMBL" id="BBO22575.1"/>
    </source>
</evidence>
<dbReference type="PANTHER" id="PTHR43080">
    <property type="entry name" value="CBS DOMAIN-CONTAINING PROTEIN CBSX3, MITOCHONDRIAL"/>
    <property type="match status" value="1"/>
</dbReference>
<dbReference type="PANTHER" id="PTHR43080:SF2">
    <property type="entry name" value="CBS DOMAIN-CONTAINING PROTEIN"/>
    <property type="match status" value="1"/>
</dbReference>
<evidence type="ECO:0000256" key="2">
    <source>
        <dbReference type="PROSITE-ProRule" id="PRU00703"/>
    </source>
</evidence>
<dbReference type="InterPro" id="IPR000644">
    <property type="entry name" value="CBS_dom"/>
</dbReference>
<feature type="domain" description="CBS" evidence="3">
    <location>
        <begin position="6"/>
        <end position="63"/>
    </location>
</feature>
<feature type="domain" description="CBS" evidence="3">
    <location>
        <begin position="75"/>
        <end position="130"/>
    </location>
</feature>
<dbReference type="SUPFAM" id="SSF54631">
    <property type="entry name" value="CBS-domain pair"/>
    <property type="match status" value="1"/>
</dbReference>
<proteinExistence type="predicted"/>
<dbReference type="KEGG" id="npy:NPRO_01700"/>
<evidence type="ECO:0000256" key="1">
    <source>
        <dbReference type="ARBA" id="ARBA00023122"/>
    </source>
</evidence>
<dbReference type="CDD" id="cd02205">
    <property type="entry name" value="CBS_pair_SF"/>
    <property type="match status" value="1"/>
</dbReference>
<dbReference type="PROSITE" id="PS51371">
    <property type="entry name" value="CBS"/>
    <property type="match status" value="2"/>
</dbReference>
<protein>
    <submittedName>
        <fullName evidence="4">Inosine-5'-monophosphate dehydrogenase</fullName>
    </submittedName>
</protein>